<dbReference type="OrthoDB" id="2159041at2759"/>
<dbReference type="InterPro" id="IPR024368">
    <property type="entry name" value="Ecl1/2/3"/>
</dbReference>
<name>A0A177WJJ9_BATDL</name>
<dbReference type="Pfam" id="PF12855">
    <property type="entry name" value="Ecl1"/>
    <property type="match status" value="1"/>
</dbReference>
<dbReference type="EMBL" id="DS022303">
    <property type="protein sequence ID" value="OAJ39982.1"/>
    <property type="molecule type" value="Genomic_DNA"/>
</dbReference>
<gene>
    <name evidence="2" type="ORF">BDEG_23769</name>
</gene>
<feature type="compositionally biased region" description="Low complexity" evidence="1">
    <location>
        <begin position="204"/>
        <end position="224"/>
    </location>
</feature>
<reference evidence="2 3" key="1">
    <citation type="submission" date="2006-10" db="EMBL/GenBank/DDBJ databases">
        <title>The Genome Sequence of Batrachochytrium dendrobatidis JEL423.</title>
        <authorList>
            <consortium name="The Broad Institute Genome Sequencing Platform"/>
            <person name="Birren B."/>
            <person name="Lander E."/>
            <person name="Galagan J."/>
            <person name="Cuomo C."/>
            <person name="Devon K."/>
            <person name="Jaffe D."/>
            <person name="Butler J."/>
            <person name="Alvarez P."/>
            <person name="Gnerre S."/>
            <person name="Grabherr M."/>
            <person name="Kleber M."/>
            <person name="Mauceli E."/>
            <person name="Brockman W."/>
            <person name="Young S."/>
            <person name="LaButti K."/>
            <person name="Sykes S."/>
            <person name="DeCaprio D."/>
            <person name="Crawford M."/>
            <person name="Koehrsen M."/>
            <person name="Engels R."/>
            <person name="Montgomery P."/>
            <person name="Pearson M."/>
            <person name="Howarth C."/>
            <person name="Larson L."/>
            <person name="White J."/>
            <person name="O'Leary S."/>
            <person name="Kodira C."/>
            <person name="Zeng Q."/>
            <person name="Yandava C."/>
            <person name="Alvarado L."/>
            <person name="Longcore J."/>
            <person name="James T."/>
        </authorList>
    </citation>
    <scope>NUCLEOTIDE SEQUENCE [LARGE SCALE GENOMIC DNA]</scope>
    <source>
        <strain evidence="2 3">JEL423</strain>
    </source>
</reference>
<proteinExistence type="predicted"/>
<organism evidence="2 3">
    <name type="scientific">Batrachochytrium dendrobatidis (strain JEL423)</name>
    <dbReference type="NCBI Taxonomy" id="403673"/>
    <lineage>
        <taxon>Eukaryota</taxon>
        <taxon>Fungi</taxon>
        <taxon>Fungi incertae sedis</taxon>
        <taxon>Chytridiomycota</taxon>
        <taxon>Chytridiomycota incertae sedis</taxon>
        <taxon>Chytridiomycetes</taxon>
        <taxon>Rhizophydiales</taxon>
        <taxon>Rhizophydiales incertae sedis</taxon>
        <taxon>Batrachochytrium</taxon>
    </lineage>
</organism>
<dbReference type="AlphaFoldDB" id="A0A177WJJ9"/>
<dbReference type="Proteomes" id="UP000077115">
    <property type="component" value="Unassembled WGS sequence"/>
</dbReference>
<evidence type="ECO:0000256" key="1">
    <source>
        <dbReference type="SAM" id="MobiDB-lite"/>
    </source>
</evidence>
<evidence type="ECO:0000313" key="3">
    <source>
        <dbReference type="Proteomes" id="UP000077115"/>
    </source>
</evidence>
<dbReference type="VEuPathDB" id="FungiDB:BDEG_23769"/>
<feature type="region of interest" description="Disordered" evidence="1">
    <location>
        <begin position="197"/>
        <end position="276"/>
    </location>
</feature>
<protein>
    <submittedName>
        <fullName evidence="2">Uncharacterized protein</fullName>
    </submittedName>
</protein>
<feature type="compositionally biased region" description="Polar residues" evidence="1">
    <location>
        <begin position="225"/>
        <end position="258"/>
    </location>
</feature>
<evidence type="ECO:0000313" key="2">
    <source>
        <dbReference type="EMBL" id="OAJ39982.1"/>
    </source>
</evidence>
<sequence length="276" mass="29431">MDYFLGWCVTCEKRISPEYLYCSQECQFADFVIDESSASQRLANTSPLLSVPSQMRTSSGSSIMSSTSSSNGHKSAAALLPAPTACGESLENWVISMDSSTILDSIDCRNTMVHTASIASTITANQSNKPAPLNTGNNIYKKRHSLTQFASLPAHTDSTLNHVILQSGHSPYSSGSSNSSIVSSSSLDAFPKLLRRGHRHRQRTAPTSCCTTAPPPTVTASTDTRSAATYCKSSTMRSRNSGAANLQPPSRAQQTSGVNPGIGNPYLPSVLEMTAR</sequence>
<accession>A0A177WJJ9</accession>
<reference evidence="2 3" key="2">
    <citation type="submission" date="2016-05" db="EMBL/GenBank/DDBJ databases">
        <title>Lineage-specific infection strategies underlie the spectrum of fungal disease in amphibians.</title>
        <authorList>
            <person name="Cuomo C.A."/>
            <person name="Farrer R.A."/>
            <person name="James T."/>
            <person name="Longcore J."/>
            <person name="Birren B."/>
        </authorList>
    </citation>
    <scope>NUCLEOTIDE SEQUENCE [LARGE SCALE GENOMIC DNA]</scope>
    <source>
        <strain evidence="2 3">JEL423</strain>
    </source>
</reference>